<evidence type="ECO:0000313" key="5">
    <source>
        <dbReference type="EMBL" id="OGI46178.1"/>
    </source>
</evidence>
<organism evidence="5 6">
    <name type="scientific">Candidatus Nomurabacteria bacterium GWB1_40_6</name>
    <dbReference type="NCBI Taxonomy" id="1801727"/>
    <lineage>
        <taxon>Bacteria</taxon>
        <taxon>Candidatus Nomuraibacteriota</taxon>
    </lineage>
</organism>
<dbReference type="InterPro" id="IPR012338">
    <property type="entry name" value="Beta-lactam/transpept-like"/>
</dbReference>
<gene>
    <name evidence="5" type="ORF">A2121_02190</name>
</gene>
<dbReference type="InterPro" id="IPR050515">
    <property type="entry name" value="Beta-lactam/transpept"/>
</dbReference>
<dbReference type="EMBL" id="MFTD01000027">
    <property type="protein sequence ID" value="OGI46178.1"/>
    <property type="molecule type" value="Genomic_DNA"/>
</dbReference>
<dbReference type="GO" id="GO:0008658">
    <property type="term" value="F:penicillin binding"/>
    <property type="evidence" value="ECO:0007669"/>
    <property type="project" value="InterPro"/>
</dbReference>
<feature type="domain" description="Penicillin-binding protein dimerisation" evidence="4">
    <location>
        <begin position="55"/>
        <end position="187"/>
    </location>
</feature>
<dbReference type="GO" id="GO:0071555">
    <property type="term" value="P:cell wall organization"/>
    <property type="evidence" value="ECO:0007669"/>
    <property type="project" value="TreeGrafter"/>
</dbReference>
<comment type="caution">
    <text evidence="5">The sequence shown here is derived from an EMBL/GenBank/DDBJ whole genome shotgun (WGS) entry which is preliminary data.</text>
</comment>
<dbReference type="AlphaFoldDB" id="A0A1F6TM51"/>
<dbReference type="Gene3D" id="3.40.710.10">
    <property type="entry name" value="DD-peptidase/beta-lactamase superfamily"/>
    <property type="match status" value="1"/>
</dbReference>
<dbReference type="Gene3D" id="3.30.450.330">
    <property type="match status" value="1"/>
</dbReference>
<dbReference type="Pfam" id="PF00905">
    <property type="entry name" value="Transpeptidase"/>
    <property type="match status" value="1"/>
</dbReference>
<dbReference type="PANTHER" id="PTHR30627">
    <property type="entry name" value="PEPTIDOGLYCAN D,D-TRANSPEPTIDASE"/>
    <property type="match status" value="1"/>
</dbReference>
<dbReference type="InterPro" id="IPR001460">
    <property type="entry name" value="PCN-bd_Tpept"/>
</dbReference>
<dbReference type="PANTHER" id="PTHR30627:SF1">
    <property type="entry name" value="PEPTIDOGLYCAN D,D-TRANSPEPTIDASE FTSI"/>
    <property type="match status" value="1"/>
</dbReference>
<evidence type="ECO:0000256" key="2">
    <source>
        <dbReference type="ARBA" id="ARBA00023136"/>
    </source>
</evidence>
<dbReference type="SUPFAM" id="SSF56601">
    <property type="entry name" value="beta-lactamase/transpeptidase-like"/>
    <property type="match status" value="1"/>
</dbReference>
<dbReference type="GO" id="GO:0005886">
    <property type="term" value="C:plasma membrane"/>
    <property type="evidence" value="ECO:0007669"/>
    <property type="project" value="TreeGrafter"/>
</dbReference>
<reference evidence="5 6" key="1">
    <citation type="journal article" date="2016" name="Nat. Commun.">
        <title>Thousands of microbial genomes shed light on interconnected biogeochemical processes in an aquifer system.</title>
        <authorList>
            <person name="Anantharaman K."/>
            <person name="Brown C.T."/>
            <person name="Hug L.A."/>
            <person name="Sharon I."/>
            <person name="Castelle C.J."/>
            <person name="Probst A.J."/>
            <person name="Thomas B.C."/>
            <person name="Singh A."/>
            <person name="Wilkins M.J."/>
            <person name="Karaoz U."/>
            <person name="Brodie E.L."/>
            <person name="Williams K.H."/>
            <person name="Hubbard S.S."/>
            <person name="Banfield J.F."/>
        </authorList>
    </citation>
    <scope>NUCLEOTIDE SEQUENCE [LARGE SCALE GENOMIC DNA]</scope>
</reference>
<evidence type="ECO:0000313" key="6">
    <source>
        <dbReference type="Proteomes" id="UP000176484"/>
    </source>
</evidence>
<accession>A0A1F6TM51</accession>
<sequence length="571" mass="63475">MKYSFLLRSRVVLFCVIVFAGILMAKLFFVQIVHGKTYSEAADRQYATASSDIFERGNIYFERKDGQLVSAATQISGFKMAINTNKIIDLEDTYEKLSKVVDVAHGDFIAKAEKKNDPYEEILHHLGKEQADAISGLKLPGVNIYKEKWRFYPGGNLASHTLGFVGYKGDELGGRYGLERQYDDLLSRDDNNPYVNFFAEVFSNIRKTLFEKEALEGDIVTTIEPQVQGFLEKKLVEVRDKYQVDSIGGIIMNPQDGSIYALSVKPDFDPNNFSQVGVVSIFSNPLVENVLEFGSVVKPLVMASALDAGVVTPETTYNDKGSVIVEKKEIFNFDKKGRGPNTSMQEVLNQSLNTGMVFVEQKLGKERMRDYLLSFGINTKTKIDLPNETSGLVSGILKSPREIEYANAAFGQGIALTPVELVRALASLGNGGNLVVPHVVKEIKYDNGISKELTYPTTPTRITKATSEEITSMLVTVMDKAIKEGKAKLEHFSVAVKTGTAQVADSVNGGYYTDRHSHSFFGYFSAYDPKFIVLLYAINPKGVSYAATTWSDPFLDITKFLLNYYNVPPDR</sequence>
<dbReference type="InterPro" id="IPR036138">
    <property type="entry name" value="PBP_dimer_sf"/>
</dbReference>
<evidence type="ECO:0000259" key="3">
    <source>
        <dbReference type="Pfam" id="PF00905"/>
    </source>
</evidence>
<evidence type="ECO:0000259" key="4">
    <source>
        <dbReference type="Pfam" id="PF03717"/>
    </source>
</evidence>
<name>A0A1F6TM51_9BACT</name>
<dbReference type="Gene3D" id="3.90.1310.10">
    <property type="entry name" value="Penicillin-binding protein 2a (Domain 2)"/>
    <property type="match status" value="1"/>
</dbReference>
<evidence type="ECO:0008006" key="7">
    <source>
        <dbReference type="Google" id="ProtNLM"/>
    </source>
</evidence>
<proteinExistence type="predicted"/>
<dbReference type="InterPro" id="IPR005311">
    <property type="entry name" value="PBP_dimer"/>
</dbReference>
<protein>
    <recommendedName>
        <fullName evidence="7">Penicillin-binding protein transpeptidase domain-containing protein</fullName>
    </recommendedName>
</protein>
<dbReference type="Proteomes" id="UP000176484">
    <property type="component" value="Unassembled WGS sequence"/>
</dbReference>
<feature type="domain" description="Penicillin-binding protein transpeptidase" evidence="3">
    <location>
        <begin position="250"/>
        <end position="545"/>
    </location>
</feature>
<dbReference type="Pfam" id="PF03717">
    <property type="entry name" value="PBP_dimer"/>
    <property type="match status" value="1"/>
</dbReference>
<dbReference type="SUPFAM" id="SSF56519">
    <property type="entry name" value="Penicillin binding protein dimerisation domain"/>
    <property type="match status" value="1"/>
</dbReference>
<evidence type="ECO:0000256" key="1">
    <source>
        <dbReference type="ARBA" id="ARBA00004370"/>
    </source>
</evidence>
<keyword evidence="2" id="KW-0472">Membrane</keyword>
<comment type="subcellular location">
    <subcellularLocation>
        <location evidence="1">Membrane</location>
    </subcellularLocation>
</comment>